<organism evidence="1 2">
    <name type="scientific">Puccinia striiformis f. sp. tritici PST-78</name>
    <dbReference type="NCBI Taxonomy" id="1165861"/>
    <lineage>
        <taxon>Eukaryota</taxon>
        <taxon>Fungi</taxon>
        <taxon>Dikarya</taxon>
        <taxon>Basidiomycota</taxon>
        <taxon>Pucciniomycotina</taxon>
        <taxon>Pucciniomycetes</taxon>
        <taxon>Pucciniales</taxon>
        <taxon>Pucciniaceae</taxon>
        <taxon>Puccinia</taxon>
    </lineage>
</organism>
<comment type="caution">
    <text evidence="1">The sequence shown here is derived from an EMBL/GenBank/DDBJ whole genome shotgun (WGS) entry which is preliminary data.</text>
</comment>
<dbReference type="Proteomes" id="UP000054564">
    <property type="component" value="Unassembled WGS sequence"/>
</dbReference>
<dbReference type="AlphaFoldDB" id="A0A0L0UJX7"/>
<accession>A0A0L0UJX7</accession>
<evidence type="ECO:0000313" key="2">
    <source>
        <dbReference type="Proteomes" id="UP000054564"/>
    </source>
</evidence>
<evidence type="ECO:0000313" key="1">
    <source>
        <dbReference type="EMBL" id="KNE87331.1"/>
    </source>
</evidence>
<gene>
    <name evidence="1" type="ORF">PSTG_19287</name>
</gene>
<reference evidence="2" key="1">
    <citation type="submission" date="2014-03" db="EMBL/GenBank/DDBJ databases">
        <title>The Genome Sequence of Puccinia striiformis f. sp. tritici PST-78.</title>
        <authorList>
            <consortium name="The Broad Institute Genome Sequencing Platform"/>
            <person name="Cuomo C."/>
            <person name="Hulbert S."/>
            <person name="Chen X."/>
            <person name="Walker B."/>
            <person name="Young S.K."/>
            <person name="Zeng Q."/>
            <person name="Gargeya S."/>
            <person name="Fitzgerald M."/>
            <person name="Haas B."/>
            <person name="Abouelleil A."/>
            <person name="Alvarado L."/>
            <person name="Arachchi H.M."/>
            <person name="Berlin A.M."/>
            <person name="Chapman S.B."/>
            <person name="Goldberg J."/>
            <person name="Griggs A."/>
            <person name="Gujja S."/>
            <person name="Hansen M."/>
            <person name="Howarth C."/>
            <person name="Imamovic A."/>
            <person name="Larimer J."/>
            <person name="McCowan C."/>
            <person name="Montmayeur A."/>
            <person name="Murphy C."/>
            <person name="Neiman D."/>
            <person name="Pearson M."/>
            <person name="Priest M."/>
            <person name="Roberts A."/>
            <person name="Saif S."/>
            <person name="Shea T."/>
            <person name="Sisk P."/>
            <person name="Sykes S."/>
            <person name="Wortman J."/>
            <person name="Nusbaum C."/>
            <person name="Birren B."/>
        </authorList>
    </citation>
    <scope>NUCLEOTIDE SEQUENCE [LARGE SCALE GENOMIC DNA]</scope>
    <source>
        <strain evidence="2">race PST-78</strain>
    </source>
</reference>
<sequence length="101" mass="11676">MRLTQRLAGEYRQRPVALVWTKGDISEDESMENLVREGIISALPIAEEFKVQVLINNNLQSKPEETISKLFNWIMKQTFMKGILPSITQNTADPFFMFRQG</sequence>
<keyword evidence="2" id="KW-1185">Reference proteome</keyword>
<proteinExistence type="predicted"/>
<name>A0A0L0UJX7_9BASI</name>
<protein>
    <submittedName>
        <fullName evidence="1">Uncharacterized protein</fullName>
    </submittedName>
</protein>
<dbReference type="EMBL" id="AJIL01005816">
    <property type="protein sequence ID" value="KNE87331.1"/>
    <property type="molecule type" value="Genomic_DNA"/>
</dbReference>